<dbReference type="AlphaFoldDB" id="E3IZ72"/>
<accession>E3IZ72</accession>
<dbReference type="KEGG" id="fri:FraEuI1c_3490"/>
<evidence type="ECO:0000256" key="3">
    <source>
        <dbReference type="ARBA" id="ARBA00022833"/>
    </source>
</evidence>
<dbReference type="SUPFAM" id="SSF51735">
    <property type="entry name" value="NAD(P)-binding Rossmann-fold domains"/>
    <property type="match status" value="1"/>
</dbReference>
<dbReference type="EMBL" id="CP002299">
    <property type="protein sequence ID" value="ADP81499.1"/>
    <property type="molecule type" value="Genomic_DNA"/>
</dbReference>
<proteinExistence type="predicted"/>
<evidence type="ECO:0000256" key="1">
    <source>
        <dbReference type="ARBA" id="ARBA00001947"/>
    </source>
</evidence>
<dbReference type="InterPro" id="IPR036291">
    <property type="entry name" value="NAD(P)-bd_dom_sf"/>
</dbReference>
<sequence>MRQLVLDAPGHYSWHDAADPELVSPDQAIVRPLAVACCDLDVAVAQSRALLPPGYAQGHEGVAEVVAVGDAVTRVRPGERVIVPFQLSCGHCRECRRGVTGSCGSVPPLAMYGLGSIAGLDAGGFLADLVSVPYADAMLIPLPAGLDPIAVASMSDNIPDGWRTIGPHADELAALDEADRRVLVTGGLSVGVYAAAFAVALGARVDYVDTDPQRLRAAERLGARPVDAALPDPQADPYPITVSTSANPASLAATLKATWPFGLCTDTGIYYGGTFPLPILDLYMSGIRFVTGRANARADIPRVLELLATGLDLLPAVETVADWESAPQAWAALRGKTVITRA</sequence>
<feature type="domain" description="Alcohol dehydrogenase-like N-terminal" evidence="5">
    <location>
        <begin position="25"/>
        <end position="141"/>
    </location>
</feature>
<dbReference type="eggNOG" id="COG1063">
    <property type="taxonomic scope" value="Bacteria"/>
</dbReference>
<dbReference type="HOGENOM" id="CLU_026673_11_3_11"/>
<organism evidence="6 7">
    <name type="scientific">Pseudofrankia inefficax (strain DSM 45817 / CECT 9037 / DDB 130130 / EuI1c)</name>
    <name type="common">Frankia inefficax</name>
    <dbReference type="NCBI Taxonomy" id="298654"/>
    <lineage>
        <taxon>Bacteria</taxon>
        <taxon>Bacillati</taxon>
        <taxon>Actinomycetota</taxon>
        <taxon>Actinomycetes</taxon>
        <taxon>Frankiales</taxon>
        <taxon>Frankiaceae</taxon>
        <taxon>Pseudofrankia</taxon>
    </lineage>
</organism>
<dbReference type="PANTHER" id="PTHR42813:SF7">
    <property type="entry name" value="ALCOHOL DEHYDROGENASE (ZN-DEPENDENT)-RELATED"/>
    <property type="match status" value="1"/>
</dbReference>
<dbReference type="SUPFAM" id="SSF50129">
    <property type="entry name" value="GroES-like"/>
    <property type="match status" value="1"/>
</dbReference>
<dbReference type="Pfam" id="PF01262">
    <property type="entry name" value="AlaDh_PNT_C"/>
    <property type="match status" value="1"/>
</dbReference>
<reference evidence="6 7" key="1">
    <citation type="submission" date="2010-10" db="EMBL/GenBank/DDBJ databases">
        <title>Complete sequence of Frankia sp. EuI1c.</title>
        <authorList>
            <consortium name="US DOE Joint Genome Institute"/>
            <person name="Lucas S."/>
            <person name="Copeland A."/>
            <person name="Lapidus A."/>
            <person name="Cheng J.-F."/>
            <person name="Bruce D."/>
            <person name="Goodwin L."/>
            <person name="Pitluck S."/>
            <person name="Chertkov O."/>
            <person name="Detter J.C."/>
            <person name="Han C."/>
            <person name="Tapia R."/>
            <person name="Land M."/>
            <person name="Hauser L."/>
            <person name="Jeffries C."/>
            <person name="Kyrpides N."/>
            <person name="Ivanova N."/>
            <person name="Mikhailova N."/>
            <person name="Beauchemin N."/>
            <person name="Sen A."/>
            <person name="Sur S.A."/>
            <person name="Gtari M."/>
            <person name="Wall L."/>
            <person name="Tisa L."/>
            <person name="Woyke T."/>
        </authorList>
    </citation>
    <scope>NUCLEOTIDE SEQUENCE [LARGE SCALE GENOMIC DNA]</scope>
    <source>
        <strain evidence="7">DSM 45817 / CECT 9037 / EuI1c</strain>
    </source>
</reference>
<dbReference type="InterPro" id="IPR011032">
    <property type="entry name" value="GroES-like_sf"/>
</dbReference>
<keyword evidence="7" id="KW-1185">Reference proteome</keyword>
<evidence type="ECO:0000313" key="7">
    <source>
        <dbReference type="Proteomes" id="UP000002484"/>
    </source>
</evidence>
<evidence type="ECO:0000259" key="4">
    <source>
        <dbReference type="Pfam" id="PF01262"/>
    </source>
</evidence>
<dbReference type="InParanoid" id="E3IZ72"/>
<dbReference type="InterPro" id="IPR007698">
    <property type="entry name" value="AlaDH/PNT_NAD(H)-bd"/>
</dbReference>
<evidence type="ECO:0000313" key="6">
    <source>
        <dbReference type="EMBL" id="ADP81499.1"/>
    </source>
</evidence>
<dbReference type="PANTHER" id="PTHR42813">
    <property type="entry name" value="ZINC-TYPE ALCOHOL DEHYDROGENASE-LIKE"/>
    <property type="match status" value="1"/>
</dbReference>
<dbReference type="STRING" id="298654.FraEuI1c_3490"/>
<dbReference type="GO" id="GO:0046872">
    <property type="term" value="F:metal ion binding"/>
    <property type="evidence" value="ECO:0007669"/>
    <property type="project" value="UniProtKB-KW"/>
</dbReference>
<feature type="domain" description="Alanine dehydrogenase/pyridine nucleotide transhydrogenase NAD(H)-binding" evidence="4">
    <location>
        <begin position="181"/>
        <end position="228"/>
    </location>
</feature>
<dbReference type="Pfam" id="PF08240">
    <property type="entry name" value="ADH_N"/>
    <property type="match status" value="1"/>
</dbReference>
<evidence type="ECO:0000259" key="5">
    <source>
        <dbReference type="Pfam" id="PF08240"/>
    </source>
</evidence>
<dbReference type="Proteomes" id="UP000002484">
    <property type="component" value="Chromosome"/>
</dbReference>
<keyword evidence="2" id="KW-0479">Metal-binding</keyword>
<protein>
    <submittedName>
        <fullName evidence="6">Alcohol dehydrogenase GroES domain protein</fullName>
    </submittedName>
</protein>
<gene>
    <name evidence="6" type="ordered locus">FraEuI1c_3490</name>
</gene>
<keyword evidence="3" id="KW-0862">Zinc</keyword>
<name>E3IZ72_PSEI1</name>
<dbReference type="Gene3D" id="3.90.180.10">
    <property type="entry name" value="Medium-chain alcohol dehydrogenases, catalytic domain"/>
    <property type="match status" value="1"/>
</dbReference>
<dbReference type="InterPro" id="IPR013154">
    <property type="entry name" value="ADH-like_N"/>
</dbReference>
<dbReference type="RefSeq" id="WP_013424617.1">
    <property type="nucleotide sequence ID" value="NC_014666.1"/>
</dbReference>
<dbReference type="OrthoDB" id="241504at2"/>
<evidence type="ECO:0000256" key="2">
    <source>
        <dbReference type="ARBA" id="ARBA00022723"/>
    </source>
</evidence>
<comment type="cofactor">
    <cofactor evidence="1">
        <name>Zn(2+)</name>
        <dbReference type="ChEBI" id="CHEBI:29105"/>
    </cofactor>
</comment>